<dbReference type="Proteomes" id="UP000319825">
    <property type="component" value="Unassembled WGS sequence"/>
</dbReference>
<protein>
    <submittedName>
        <fullName evidence="3">Universal stress protein family protein</fullName>
    </submittedName>
</protein>
<comment type="similarity">
    <text evidence="1">Belongs to the universal stress protein A family.</text>
</comment>
<keyword evidence="4" id="KW-1185">Reference proteome</keyword>
<sequence>MLEEAADELRGRWPGLDVAASQVAGGPAASLVAESRRAELVVVGSRGLGGFAGLLLGSVTQAVVRHAHCPVLVAHGYAGDTD</sequence>
<reference evidence="3 4" key="1">
    <citation type="submission" date="2019-07" db="EMBL/GenBank/DDBJ databases">
        <title>R&amp;d 2014.</title>
        <authorList>
            <person name="Klenk H.-P."/>
        </authorList>
    </citation>
    <scope>NUCLEOTIDE SEQUENCE [LARGE SCALE GENOMIC DNA]</scope>
    <source>
        <strain evidence="3 4">DSM 43868</strain>
    </source>
</reference>
<feature type="domain" description="UspA" evidence="2">
    <location>
        <begin position="6"/>
        <end position="74"/>
    </location>
</feature>
<organism evidence="3 4">
    <name type="scientific">Micromonospora olivasterospora</name>
    <dbReference type="NCBI Taxonomy" id="1880"/>
    <lineage>
        <taxon>Bacteria</taxon>
        <taxon>Bacillati</taxon>
        <taxon>Actinomycetota</taxon>
        <taxon>Actinomycetes</taxon>
        <taxon>Micromonosporales</taxon>
        <taxon>Micromonosporaceae</taxon>
        <taxon>Micromonospora</taxon>
    </lineage>
</organism>
<name>A0A562IJJ0_MICOL</name>
<dbReference type="AlphaFoldDB" id="A0A562IJJ0"/>
<dbReference type="InterPro" id="IPR006015">
    <property type="entry name" value="Universal_stress_UspA"/>
</dbReference>
<dbReference type="PANTHER" id="PTHR46268">
    <property type="entry name" value="STRESS RESPONSE PROTEIN NHAX"/>
    <property type="match status" value="1"/>
</dbReference>
<dbReference type="Gene3D" id="3.40.50.620">
    <property type="entry name" value="HUPs"/>
    <property type="match status" value="1"/>
</dbReference>
<dbReference type="EMBL" id="VLKE01000001">
    <property type="protein sequence ID" value="TWH71169.1"/>
    <property type="molecule type" value="Genomic_DNA"/>
</dbReference>
<evidence type="ECO:0000259" key="2">
    <source>
        <dbReference type="Pfam" id="PF00582"/>
    </source>
</evidence>
<evidence type="ECO:0000313" key="3">
    <source>
        <dbReference type="EMBL" id="TWH71169.1"/>
    </source>
</evidence>
<dbReference type="SUPFAM" id="SSF52402">
    <property type="entry name" value="Adenine nucleotide alpha hydrolases-like"/>
    <property type="match status" value="1"/>
</dbReference>
<accession>A0A562IJJ0</accession>
<evidence type="ECO:0000256" key="1">
    <source>
        <dbReference type="ARBA" id="ARBA00008791"/>
    </source>
</evidence>
<dbReference type="InterPro" id="IPR014729">
    <property type="entry name" value="Rossmann-like_a/b/a_fold"/>
</dbReference>
<dbReference type="InterPro" id="IPR006016">
    <property type="entry name" value="UspA"/>
</dbReference>
<dbReference type="PRINTS" id="PR01438">
    <property type="entry name" value="UNVRSLSTRESS"/>
</dbReference>
<dbReference type="Pfam" id="PF00582">
    <property type="entry name" value="Usp"/>
    <property type="match status" value="1"/>
</dbReference>
<evidence type="ECO:0000313" key="4">
    <source>
        <dbReference type="Proteomes" id="UP000319825"/>
    </source>
</evidence>
<gene>
    <name evidence="3" type="ORF">JD77_06199</name>
</gene>
<comment type="caution">
    <text evidence="3">The sequence shown here is derived from an EMBL/GenBank/DDBJ whole genome shotgun (WGS) entry which is preliminary data.</text>
</comment>
<dbReference type="PANTHER" id="PTHR46268:SF6">
    <property type="entry name" value="UNIVERSAL STRESS PROTEIN UP12"/>
    <property type="match status" value="1"/>
</dbReference>
<proteinExistence type="inferred from homology"/>